<accession>A0A8H6UDM7</accession>
<evidence type="ECO:0000256" key="4">
    <source>
        <dbReference type="SAM" id="MobiDB-lite"/>
    </source>
</evidence>
<reference evidence="6" key="1">
    <citation type="submission" date="2020-06" db="EMBL/GenBank/DDBJ databases">
        <title>Draft genome sequences of strains closely related to Aspergillus parafelis and Aspergillus hiratsukae.</title>
        <authorList>
            <person name="Dos Santos R.A.C."/>
            <person name="Rivero-Menendez O."/>
            <person name="Steenwyk J.L."/>
            <person name="Mead M.E."/>
            <person name="Goldman G.H."/>
            <person name="Alastruey-Izquierdo A."/>
            <person name="Rokas A."/>
        </authorList>
    </citation>
    <scope>NUCLEOTIDE SEQUENCE</scope>
    <source>
        <strain evidence="6">CNM-CM5793</strain>
    </source>
</reference>
<keyword evidence="3" id="KW-0862">Zinc</keyword>
<keyword evidence="3" id="KW-0863">Zinc-finger</keyword>
<dbReference type="OrthoDB" id="3530768at2759"/>
<dbReference type="GO" id="GO:0003676">
    <property type="term" value="F:nucleic acid binding"/>
    <property type="evidence" value="ECO:0007669"/>
    <property type="project" value="InterPro"/>
</dbReference>
<keyword evidence="7" id="KW-1185">Reference proteome</keyword>
<feature type="compositionally biased region" description="Polar residues" evidence="4">
    <location>
        <begin position="19"/>
        <end position="32"/>
    </location>
</feature>
<organism evidence="6 7">
    <name type="scientific">Aspergillus hiratsukae</name>
    <dbReference type="NCBI Taxonomy" id="1194566"/>
    <lineage>
        <taxon>Eukaryota</taxon>
        <taxon>Fungi</taxon>
        <taxon>Dikarya</taxon>
        <taxon>Ascomycota</taxon>
        <taxon>Pezizomycotina</taxon>
        <taxon>Eurotiomycetes</taxon>
        <taxon>Eurotiomycetidae</taxon>
        <taxon>Eurotiales</taxon>
        <taxon>Aspergillaceae</taxon>
        <taxon>Aspergillus</taxon>
        <taxon>Aspergillus subgen. Fumigati</taxon>
    </lineage>
</organism>
<evidence type="ECO:0000256" key="3">
    <source>
        <dbReference type="PROSITE-ProRule" id="PRU00047"/>
    </source>
</evidence>
<evidence type="ECO:0000313" key="7">
    <source>
        <dbReference type="Proteomes" id="UP000630445"/>
    </source>
</evidence>
<dbReference type="Proteomes" id="UP000630445">
    <property type="component" value="Unassembled WGS sequence"/>
</dbReference>
<feature type="region of interest" description="Disordered" evidence="4">
    <location>
        <begin position="356"/>
        <end position="486"/>
    </location>
</feature>
<protein>
    <recommendedName>
        <fullName evidence="5">CCHC-type domain-containing protein</fullName>
    </recommendedName>
</protein>
<dbReference type="GO" id="GO:0005634">
    <property type="term" value="C:nucleus"/>
    <property type="evidence" value="ECO:0007669"/>
    <property type="project" value="UniProtKB-SubCell"/>
</dbReference>
<keyword evidence="2" id="KW-0539">Nucleus</keyword>
<feature type="compositionally biased region" description="Polar residues" evidence="4">
    <location>
        <begin position="395"/>
        <end position="414"/>
    </location>
</feature>
<feature type="compositionally biased region" description="Basic and acidic residues" evidence="4">
    <location>
        <begin position="358"/>
        <end position="373"/>
    </location>
</feature>
<dbReference type="InterPro" id="IPR000637">
    <property type="entry name" value="HMGI/Y_DNA-bd_CS"/>
</dbReference>
<dbReference type="InterPro" id="IPR001878">
    <property type="entry name" value="Znf_CCHC"/>
</dbReference>
<dbReference type="GO" id="GO:0006355">
    <property type="term" value="P:regulation of DNA-templated transcription"/>
    <property type="evidence" value="ECO:0007669"/>
    <property type="project" value="InterPro"/>
</dbReference>
<name>A0A8H6UDM7_9EURO</name>
<evidence type="ECO:0000256" key="1">
    <source>
        <dbReference type="ARBA" id="ARBA00004123"/>
    </source>
</evidence>
<dbReference type="EMBL" id="JACBAD010002013">
    <property type="protein sequence ID" value="KAF7122623.1"/>
    <property type="molecule type" value="Genomic_DNA"/>
</dbReference>
<dbReference type="AlphaFoldDB" id="A0A8H6UDM7"/>
<feature type="region of interest" description="Disordered" evidence="4">
    <location>
        <begin position="1"/>
        <end position="36"/>
    </location>
</feature>
<dbReference type="InterPro" id="IPR036875">
    <property type="entry name" value="Znf_CCHC_sf"/>
</dbReference>
<feature type="compositionally biased region" description="Polar residues" evidence="4">
    <location>
        <begin position="443"/>
        <end position="475"/>
    </location>
</feature>
<comment type="caution">
    <text evidence="6">The sequence shown here is derived from an EMBL/GenBank/DDBJ whole genome shotgun (WGS) entry which is preliminary data.</text>
</comment>
<feature type="domain" description="CCHC-type" evidence="5">
    <location>
        <begin position="298"/>
        <end position="313"/>
    </location>
</feature>
<evidence type="ECO:0000259" key="5">
    <source>
        <dbReference type="PROSITE" id="PS50158"/>
    </source>
</evidence>
<gene>
    <name evidence="6" type="ORF">CNMCM5793_000648</name>
</gene>
<dbReference type="SUPFAM" id="SSF57756">
    <property type="entry name" value="Retrovirus zinc finger-like domains"/>
    <property type="match status" value="1"/>
</dbReference>
<dbReference type="GO" id="GO:0008270">
    <property type="term" value="F:zinc ion binding"/>
    <property type="evidence" value="ECO:0007669"/>
    <property type="project" value="UniProtKB-KW"/>
</dbReference>
<comment type="subcellular location">
    <subcellularLocation>
        <location evidence="1">Nucleus</location>
    </subcellularLocation>
</comment>
<evidence type="ECO:0000313" key="6">
    <source>
        <dbReference type="EMBL" id="KAF7122623.1"/>
    </source>
</evidence>
<sequence length="486" mass="53105">MAAEATSPAPAPEGPGRPKTQNKPNNSATGNTRGKGSIGKILKKIDAKLCHLKEEELKELFGELKTQLISNLATTVRRVEEHVTGGGGDLAHPGRGGKPTWATVARTEIPIAKPVPLRDLREIRVRRANLSPEEAGKPTDEVLREINNKFNSLGIGRILGARQLPSGDLVLLADSSDTKIRAEARKGEWIGTASAKAELRQKRYTVLVHGVQVADFNNQRQEEGLKRIFDQNPAIKGNVEVVHTHWRQKVLRLKKTTSSLLVDVAAPEGANTLIREGLVLDGELKEVELFDSQCLVTRCYNCQKYGHHAKGCKGPQRCGHCAAPGHTRENCQFKGQEPKQRCANCSGRHMSGAQRCPKQMEEADRARRARETRPQYFAEPKGGIPPPVAIHQPFDTIQATGKRQAGESPSTEDGYQTVARKPRGRPRQPLATPTDGRLGSFFTHVSSSQEGSQISPATQGGSDSAQQNEPSTQENVDTEMEDPTNL</sequence>
<keyword evidence="3" id="KW-0479">Metal-binding</keyword>
<dbReference type="PROSITE" id="PS00354">
    <property type="entry name" value="HMGI_Y"/>
    <property type="match status" value="1"/>
</dbReference>
<evidence type="ECO:0000256" key="2">
    <source>
        <dbReference type="ARBA" id="ARBA00023242"/>
    </source>
</evidence>
<proteinExistence type="predicted"/>
<feature type="compositionally biased region" description="Acidic residues" evidence="4">
    <location>
        <begin position="476"/>
        <end position="486"/>
    </location>
</feature>
<dbReference type="PROSITE" id="PS50158">
    <property type="entry name" value="ZF_CCHC"/>
    <property type="match status" value="1"/>
</dbReference>